<proteinExistence type="predicted"/>
<dbReference type="GO" id="GO:0005524">
    <property type="term" value="F:ATP binding"/>
    <property type="evidence" value="ECO:0007669"/>
    <property type="project" value="UniProtKB-KW"/>
</dbReference>
<evidence type="ECO:0000313" key="1">
    <source>
        <dbReference type="EMBL" id="GMA29798.1"/>
    </source>
</evidence>
<keyword evidence="2" id="KW-1185">Reference proteome</keyword>
<gene>
    <name evidence="1" type="ORF">GCM10025874_30510</name>
</gene>
<dbReference type="Proteomes" id="UP001157160">
    <property type="component" value="Unassembled WGS sequence"/>
</dbReference>
<keyword evidence="1" id="KW-0547">Nucleotide-binding</keyword>
<sequence>MDIRIGIQNTARELAFESNATAEQIEQQVTEALDKGTPALVLQDAKGKRVIVPTAGVAYVEIGAEESRRVGFVS</sequence>
<evidence type="ECO:0000313" key="2">
    <source>
        <dbReference type="Proteomes" id="UP001157160"/>
    </source>
</evidence>
<dbReference type="RefSeq" id="WP_284234225.1">
    <property type="nucleotide sequence ID" value="NZ_BSUL01000001.1"/>
</dbReference>
<dbReference type="EMBL" id="BSUL01000001">
    <property type="protein sequence ID" value="GMA29798.1"/>
    <property type="molecule type" value="Genomic_DNA"/>
</dbReference>
<organism evidence="1 2">
    <name type="scientific">Arenivirga flava</name>
    <dbReference type="NCBI Taxonomy" id="1930060"/>
    <lineage>
        <taxon>Bacteria</taxon>
        <taxon>Bacillati</taxon>
        <taxon>Actinomycetota</taxon>
        <taxon>Actinomycetes</taxon>
        <taxon>Micrococcales</taxon>
        <taxon>Microbacteriaceae</taxon>
        <taxon>Arenivirga</taxon>
    </lineage>
</organism>
<dbReference type="AlphaFoldDB" id="A0AA37UM92"/>
<dbReference type="Pfam" id="PF11305">
    <property type="entry name" value="DUF3107"/>
    <property type="match status" value="1"/>
</dbReference>
<name>A0AA37UM92_9MICO</name>
<protein>
    <submittedName>
        <fullName evidence="1">ATP-binding protein</fullName>
    </submittedName>
</protein>
<comment type="caution">
    <text evidence="1">The sequence shown here is derived from an EMBL/GenBank/DDBJ whole genome shotgun (WGS) entry which is preliminary data.</text>
</comment>
<reference evidence="1 2" key="1">
    <citation type="journal article" date="2014" name="Int. J. Syst. Evol. Microbiol.">
        <title>Complete genome sequence of Corynebacterium casei LMG S-19264T (=DSM 44701T), isolated from a smear-ripened cheese.</title>
        <authorList>
            <consortium name="US DOE Joint Genome Institute (JGI-PGF)"/>
            <person name="Walter F."/>
            <person name="Albersmeier A."/>
            <person name="Kalinowski J."/>
            <person name="Ruckert C."/>
        </authorList>
    </citation>
    <scope>NUCLEOTIDE SEQUENCE [LARGE SCALE GENOMIC DNA]</scope>
    <source>
        <strain evidence="1 2">NBRC 112289</strain>
    </source>
</reference>
<keyword evidence="1" id="KW-0067">ATP-binding</keyword>
<accession>A0AA37UM92</accession>
<dbReference type="InterPro" id="IPR021456">
    <property type="entry name" value="DUF3107"/>
</dbReference>